<feature type="domain" description="Beta-glucuronidase C-terminal" evidence="2">
    <location>
        <begin position="431"/>
        <end position="541"/>
    </location>
</feature>
<feature type="signal peptide" evidence="1">
    <location>
        <begin position="1"/>
        <end position="19"/>
    </location>
</feature>
<reference evidence="3 4" key="1">
    <citation type="journal article" date="2016" name="Nat. Commun.">
        <title>Ectomycorrhizal ecology is imprinted in the genome of the dominant symbiotic fungus Cenococcum geophilum.</title>
        <authorList>
            <consortium name="DOE Joint Genome Institute"/>
            <person name="Peter M."/>
            <person name="Kohler A."/>
            <person name="Ohm R.A."/>
            <person name="Kuo A."/>
            <person name="Krutzmann J."/>
            <person name="Morin E."/>
            <person name="Arend M."/>
            <person name="Barry K.W."/>
            <person name="Binder M."/>
            <person name="Choi C."/>
            <person name="Clum A."/>
            <person name="Copeland A."/>
            <person name="Grisel N."/>
            <person name="Haridas S."/>
            <person name="Kipfer T."/>
            <person name="LaButti K."/>
            <person name="Lindquist E."/>
            <person name="Lipzen A."/>
            <person name="Maire R."/>
            <person name="Meier B."/>
            <person name="Mihaltcheva S."/>
            <person name="Molinier V."/>
            <person name="Murat C."/>
            <person name="Poggeler S."/>
            <person name="Quandt C.A."/>
            <person name="Sperisen C."/>
            <person name="Tritt A."/>
            <person name="Tisserant E."/>
            <person name="Crous P.W."/>
            <person name="Henrissat B."/>
            <person name="Nehls U."/>
            <person name="Egli S."/>
            <person name="Spatafora J.W."/>
            <person name="Grigoriev I.V."/>
            <person name="Martin F.M."/>
        </authorList>
    </citation>
    <scope>NUCLEOTIDE SEQUENCE [LARGE SCALE GENOMIC DNA]</scope>
    <source>
        <strain evidence="3 4">CBS 207.34</strain>
    </source>
</reference>
<sequence>MALLRSLAVAAPLLVASHAQAPTFAGGTPTGSSPFARPTDLNAIPVSANASGAGGPLLQSFVSYSIEFAFFPDYAGNASYPNLFSNNLLESISAFSGTKPYIRVGGNTQDYALYDASLSVATNGTYIPSISKDYPLILSIGPSFFESYSTWPNTKFIHGFNLAKNTTDDRVKLLDTVPLVCKALGGGKLLYWELGNEPDLYKTSAQGRVRPPTWTESDYVSEWIDVTGKIGVSMAKSCTNMTRSYAYQYIAPSFAGTNNSLKPLTTWKDNLNAANYIALFSSHNYIGGATQPGVTLQGTLMNHASTVASVSKQIDTANALAQAGMTIPYILGETNSLYNEGAPGLSNAFGAALWGVDFNLYCAATGIKRVHMHQGTNYRYASWQPVDTPTTTKGTKPPFYGNIAVAAALGDLTVDKVQVEHLPLPDNTEAAYAIYANNSLARVMVINMAEYNYSAATVDSRPDVTYNFTVPTSCAGVGVVQRLIANGSDAITGVTFNGRSYNYELDLGKPRLLGNVTKDDITWVGEDGIFAVKVPYSSAALVQLSC</sequence>
<dbReference type="EMBL" id="KV750699">
    <property type="protein sequence ID" value="OCL03668.1"/>
    <property type="molecule type" value="Genomic_DNA"/>
</dbReference>
<dbReference type="InterPro" id="IPR052974">
    <property type="entry name" value="GH79_Enzymes"/>
</dbReference>
<protein>
    <submittedName>
        <fullName evidence="3">Glycoside hydrolase family 79 protein</fullName>
    </submittedName>
</protein>
<gene>
    <name evidence="3" type="ORF">AOQ84DRAFT_392102</name>
</gene>
<dbReference type="PANTHER" id="PTHR36183">
    <property type="entry name" value="BETA-GLUCURONIDASE"/>
    <property type="match status" value="1"/>
</dbReference>
<dbReference type="InterPro" id="IPR017853">
    <property type="entry name" value="GH"/>
</dbReference>
<dbReference type="OrthoDB" id="2831684at2759"/>
<keyword evidence="4" id="KW-1185">Reference proteome</keyword>
<dbReference type="InterPro" id="IPR031728">
    <property type="entry name" value="GlcAase_C"/>
</dbReference>
<name>A0A8E2ES36_9PEZI</name>
<keyword evidence="3" id="KW-0378">Hydrolase</keyword>
<evidence type="ECO:0000313" key="4">
    <source>
        <dbReference type="Proteomes" id="UP000250140"/>
    </source>
</evidence>
<organism evidence="3 4">
    <name type="scientific">Glonium stellatum</name>
    <dbReference type="NCBI Taxonomy" id="574774"/>
    <lineage>
        <taxon>Eukaryota</taxon>
        <taxon>Fungi</taxon>
        <taxon>Dikarya</taxon>
        <taxon>Ascomycota</taxon>
        <taxon>Pezizomycotina</taxon>
        <taxon>Dothideomycetes</taxon>
        <taxon>Pleosporomycetidae</taxon>
        <taxon>Gloniales</taxon>
        <taxon>Gloniaceae</taxon>
        <taxon>Glonium</taxon>
    </lineage>
</organism>
<evidence type="ECO:0000313" key="3">
    <source>
        <dbReference type="EMBL" id="OCL03668.1"/>
    </source>
</evidence>
<dbReference type="Pfam" id="PF16862">
    <property type="entry name" value="Glyco_hydro_79C"/>
    <property type="match status" value="1"/>
</dbReference>
<dbReference type="Proteomes" id="UP000250140">
    <property type="component" value="Unassembled WGS sequence"/>
</dbReference>
<accession>A0A8E2ES36</accession>
<dbReference type="Gene3D" id="3.20.20.80">
    <property type="entry name" value="Glycosidases"/>
    <property type="match status" value="1"/>
</dbReference>
<dbReference type="Gene3D" id="2.60.40.1180">
    <property type="entry name" value="Golgi alpha-mannosidase II"/>
    <property type="match status" value="1"/>
</dbReference>
<dbReference type="GO" id="GO:0016787">
    <property type="term" value="F:hydrolase activity"/>
    <property type="evidence" value="ECO:0007669"/>
    <property type="project" value="UniProtKB-KW"/>
</dbReference>
<dbReference type="AlphaFoldDB" id="A0A8E2ES36"/>
<dbReference type="SUPFAM" id="SSF51445">
    <property type="entry name" value="(Trans)glycosidases"/>
    <property type="match status" value="1"/>
</dbReference>
<dbReference type="PANTHER" id="PTHR36183:SF2">
    <property type="entry name" value="BETA-GLUCURONIDASE C-TERMINAL DOMAIN-CONTAINING PROTEIN"/>
    <property type="match status" value="1"/>
</dbReference>
<evidence type="ECO:0000259" key="2">
    <source>
        <dbReference type="Pfam" id="PF16862"/>
    </source>
</evidence>
<proteinExistence type="predicted"/>
<dbReference type="InterPro" id="IPR013780">
    <property type="entry name" value="Glyco_hydro_b"/>
</dbReference>
<keyword evidence="1" id="KW-0732">Signal</keyword>
<evidence type="ECO:0000256" key="1">
    <source>
        <dbReference type="SAM" id="SignalP"/>
    </source>
</evidence>
<feature type="chain" id="PRO_5034036826" evidence="1">
    <location>
        <begin position="20"/>
        <end position="546"/>
    </location>
</feature>